<dbReference type="PRINTS" id="PR00081">
    <property type="entry name" value="GDHRDH"/>
</dbReference>
<accession>A0A1H8UXD6</accession>
<dbReference type="SUPFAM" id="SSF51735">
    <property type="entry name" value="NAD(P)-binding Rossmann-fold domains"/>
    <property type="match status" value="1"/>
</dbReference>
<evidence type="ECO:0000256" key="1">
    <source>
        <dbReference type="ARBA" id="ARBA00006484"/>
    </source>
</evidence>
<dbReference type="PANTHER" id="PTHR45024">
    <property type="entry name" value="DEHYDROGENASES, SHORT CHAIN"/>
    <property type="match status" value="1"/>
</dbReference>
<dbReference type="InterPro" id="IPR036291">
    <property type="entry name" value="NAD(P)-bd_dom_sf"/>
</dbReference>
<dbReference type="Pfam" id="PF00106">
    <property type="entry name" value="adh_short"/>
    <property type="match status" value="1"/>
</dbReference>
<dbReference type="GO" id="GO:0016491">
    <property type="term" value="F:oxidoreductase activity"/>
    <property type="evidence" value="ECO:0007669"/>
    <property type="project" value="UniProtKB-KW"/>
</dbReference>
<dbReference type="AlphaFoldDB" id="A0A1H8UXD6"/>
<name>A0A1H8UXD6_9GAMM</name>
<dbReference type="OrthoDB" id="9804774at2"/>
<keyword evidence="4" id="KW-1185">Reference proteome</keyword>
<dbReference type="PANTHER" id="PTHR45024:SF2">
    <property type="entry name" value="SCP2 DOMAIN-CONTAINING PROTEIN"/>
    <property type="match status" value="1"/>
</dbReference>
<proteinExistence type="inferred from homology"/>
<dbReference type="STRING" id="406100.SAMN04488052_108118"/>
<comment type="similarity">
    <text evidence="1">Belongs to the short-chain dehydrogenases/reductases (SDR) family.</text>
</comment>
<evidence type="ECO:0000313" key="3">
    <source>
        <dbReference type="EMBL" id="SEP07614.1"/>
    </source>
</evidence>
<protein>
    <submittedName>
        <fullName evidence="3">NAD(P)-dependent dehydrogenase, short-chain alcohol dehydrogenase family</fullName>
    </submittedName>
</protein>
<evidence type="ECO:0000256" key="2">
    <source>
        <dbReference type="ARBA" id="ARBA00023002"/>
    </source>
</evidence>
<reference evidence="3 4" key="1">
    <citation type="submission" date="2016-10" db="EMBL/GenBank/DDBJ databases">
        <authorList>
            <person name="de Groot N.N."/>
        </authorList>
    </citation>
    <scope>NUCLEOTIDE SEQUENCE [LARGE SCALE GENOMIC DNA]</scope>
    <source>
        <strain evidence="3 4">CGMCC 1.6291</strain>
    </source>
</reference>
<dbReference type="InterPro" id="IPR051687">
    <property type="entry name" value="Peroxisomal_Beta-Oxidation"/>
</dbReference>
<dbReference type="RefSeq" id="WP_091645393.1">
    <property type="nucleotide sequence ID" value="NZ_FOEG01000008.1"/>
</dbReference>
<gene>
    <name evidence="3" type="ORF">SAMN04488052_108118</name>
</gene>
<keyword evidence="2" id="KW-0560">Oxidoreductase</keyword>
<organism evidence="3 4">
    <name type="scientific">Aquisalimonas asiatica</name>
    <dbReference type="NCBI Taxonomy" id="406100"/>
    <lineage>
        <taxon>Bacteria</taxon>
        <taxon>Pseudomonadati</taxon>
        <taxon>Pseudomonadota</taxon>
        <taxon>Gammaproteobacteria</taxon>
        <taxon>Chromatiales</taxon>
        <taxon>Ectothiorhodospiraceae</taxon>
        <taxon>Aquisalimonas</taxon>
    </lineage>
</organism>
<evidence type="ECO:0000313" key="4">
    <source>
        <dbReference type="Proteomes" id="UP000199657"/>
    </source>
</evidence>
<sequence length="285" mass="30823">MIRLDDQVAIVTGAGRGLGFSYAKLLADRGARVVVHDAGVSKDGTDIDAGVAADAVKNIQEAGGTAVPSTELLDSRDACRRVVETALKEFGRLDILVHNAGWVAYESIEELTPEFLQRANSVNIEAPTWLAQAAFTTMRQQGYGRFVLTTSDRAIYQQYVFSGLAPYAMGKMAQIGLMNELAVEGKEHGILANAICPVAKTRMWGIQDEPKDLRPEQVAPGVLYLASPECRDSGVILRAGNGQFTGAHWVERENVAYPQDLAAIEASTAEDVASRWHDITSNVAF</sequence>
<dbReference type="Proteomes" id="UP000199657">
    <property type="component" value="Unassembled WGS sequence"/>
</dbReference>
<dbReference type="InterPro" id="IPR002347">
    <property type="entry name" value="SDR_fam"/>
</dbReference>
<dbReference type="EMBL" id="FOEG01000008">
    <property type="protein sequence ID" value="SEP07614.1"/>
    <property type="molecule type" value="Genomic_DNA"/>
</dbReference>
<dbReference type="Gene3D" id="3.40.50.720">
    <property type="entry name" value="NAD(P)-binding Rossmann-like Domain"/>
    <property type="match status" value="1"/>
</dbReference>